<dbReference type="Pfam" id="PF13966">
    <property type="entry name" value="zf-RVT"/>
    <property type="match status" value="1"/>
</dbReference>
<gene>
    <name evidence="2" type="ORF">U9M48_036814</name>
</gene>
<dbReference type="EMBL" id="CP144752">
    <property type="protein sequence ID" value="WVZ90520.1"/>
    <property type="molecule type" value="Genomic_DNA"/>
</dbReference>
<dbReference type="AlphaFoldDB" id="A0AAQ3X9X6"/>
<accession>A0AAQ3X9X6</accession>
<name>A0AAQ3X9X6_PASNO</name>
<dbReference type="PANTHER" id="PTHR33116:SF87">
    <property type="entry name" value="OS01G0158850 PROTEIN"/>
    <property type="match status" value="1"/>
</dbReference>
<dbReference type="PROSITE" id="PS50878">
    <property type="entry name" value="RT_POL"/>
    <property type="match status" value="1"/>
</dbReference>
<proteinExistence type="predicted"/>
<dbReference type="SUPFAM" id="SSF56672">
    <property type="entry name" value="DNA/RNA polymerases"/>
    <property type="match status" value="1"/>
</dbReference>
<dbReference type="InterPro" id="IPR043502">
    <property type="entry name" value="DNA/RNA_pol_sf"/>
</dbReference>
<feature type="domain" description="Reverse transcriptase" evidence="1">
    <location>
        <begin position="344"/>
        <end position="568"/>
    </location>
</feature>
<evidence type="ECO:0000313" key="2">
    <source>
        <dbReference type="EMBL" id="WVZ90520.1"/>
    </source>
</evidence>
<keyword evidence="3" id="KW-1185">Reference proteome</keyword>
<evidence type="ECO:0000313" key="3">
    <source>
        <dbReference type="Proteomes" id="UP001341281"/>
    </source>
</evidence>
<sequence length="811" mass="92053">MLLMSCDSNFSLCTQETEKSLQEPEHQRHIASPKNLSMFSAAALYQKHQTCVVAMPKHMPRSTGNIQKINNKLTTKPFTPITIPQDSLADHIDVLVGWLPQQHPLPSARRYTFAWKWTSNGIYSSKSAYRAQFLGSYSGHKSNLIWRARAENKCKVFAWILIKNKILTADNLAARGWPHQTSCTLCNGPMESALHLCLSCPYAQEVWNHVLAWENLSLPQQAEPRYATNLGEWWESAATLFPASRRRDFSGVVIYTMWNIWKERNRRIFENCSLPPLQVAGRISKCYELKRTKHYELDLGDSWQNGRKFDMKTVAAPGPNGFGVLFFQKFWDKIKGDMLRMFQDFYEGDLGIQRLNYGVITLVPKIKEAREIKQYRPICLLNMDFKIFTKVLTNRLTPWAGEKGFWFCMMVLHSLRKTGKRGLIMKIDFEKTYDKVSWSFLRGVMIKKGFPDNSIGWVMQTVQGGRGDPLSPLLFNLVADVLGVLMEKAVNKGYITGVLPEMVSGGISHMQYADDTIVMVDGSDSSILHLKLILYCFEWMSGLKINYHKSEVYAFGVNQEEKWRMANMLNWNLGIPVSDRHMGGNSFYFLLDKMNKRLDPWKGKQLSSGGKLEQGKQQMYEKYSVPDALVSEVLRNGVVEFQLNKLQVASVLCNKGWKGGPKCGICNRIETAEHRWSVLLKRKDQLLMEGVFAKMKSWLGDFATSDLLPYAAYLAATGAVRLRLAASCYLAAARMASARFGGASPIPVTSPRHRHSFRAEAAPLRSRRRLHAVGQRLAALAVSPPAAFLPRRSAAPHRFLFYGAQLQAGLI</sequence>
<evidence type="ECO:0000259" key="1">
    <source>
        <dbReference type="PROSITE" id="PS50878"/>
    </source>
</evidence>
<dbReference type="InterPro" id="IPR000477">
    <property type="entry name" value="RT_dom"/>
</dbReference>
<dbReference type="CDD" id="cd01650">
    <property type="entry name" value="RT_nLTR_like"/>
    <property type="match status" value="1"/>
</dbReference>
<reference evidence="2 3" key="1">
    <citation type="submission" date="2024-02" db="EMBL/GenBank/DDBJ databases">
        <title>High-quality chromosome-scale genome assembly of Pensacola bahiagrass (Paspalum notatum Flugge var. saurae).</title>
        <authorList>
            <person name="Vega J.M."/>
            <person name="Podio M."/>
            <person name="Orjuela J."/>
            <person name="Siena L.A."/>
            <person name="Pessino S.C."/>
            <person name="Combes M.C."/>
            <person name="Mariac C."/>
            <person name="Albertini E."/>
            <person name="Pupilli F."/>
            <person name="Ortiz J.P.A."/>
            <person name="Leblanc O."/>
        </authorList>
    </citation>
    <scope>NUCLEOTIDE SEQUENCE [LARGE SCALE GENOMIC DNA]</scope>
    <source>
        <strain evidence="2">R1</strain>
        <tissue evidence="2">Leaf</tissue>
    </source>
</reference>
<dbReference type="InterPro" id="IPR026960">
    <property type="entry name" value="RVT-Znf"/>
</dbReference>
<dbReference type="Proteomes" id="UP001341281">
    <property type="component" value="Chromosome 08"/>
</dbReference>
<dbReference type="PANTHER" id="PTHR33116">
    <property type="entry name" value="REVERSE TRANSCRIPTASE ZINC-BINDING DOMAIN-CONTAINING PROTEIN-RELATED-RELATED"/>
    <property type="match status" value="1"/>
</dbReference>
<organism evidence="2 3">
    <name type="scientific">Paspalum notatum var. saurae</name>
    <dbReference type="NCBI Taxonomy" id="547442"/>
    <lineage>
        <taxon>Eukaryota</taxon>
        <taxon>Viridiplantae</taxon>
        <taxon>Streptophyta</taxon>
        <taxon>Embryophyta</taxon>
        <taxon>Tracheophyta</taxon>
        <taxon>Spermatophyta</taxon>
        <taxon>Magnoliopsida</taxon>
        <taxon>Liliopsida</taxon>
        <taxon>Poales</taxon>
        <taxon>Poaceae</taxon>
        <taxon>PACMAD clade</taxon>
        <taxon>Panicoideae</taxon>
        <taxon>Andropogonodae</taxon>
        <taxon>Paspaleae</taxon>
        <taxon>Paspalinae</taxon>
        <taxon>Paspalum</taxon>
    </lineage>
</organism>
<protein>
    <recommendedName>
        <fullName evidence="1">Reverse transcriptase domain-containing protein</fullName>
    </recommendedName>
</protein>
<dbReference type="Pfam" id="PF00078">
    <property type="entry name" value="RVT_1"/>
    <property type="match status" value="1"/>
</dbReference>